<dbReference type="EMBL" id="KI657624">
    <property type="protein sequence ID" value="ETN85989.1"/>
    <property type="molecule type" value="Genomic_DNA"/>
</dbReference>
<feature type="transmembrane region" description="Helical" evidence="1">
    <location>
        <begin position="38"/>
        <end position="57"/>
    </location>
</feature>
<dbReference type="PANTHER" id="PTHR11785:SF531">
    <property type="entry name" value="LARGE NEUTRAL AMINO ACIDS TRANSPORTER SMALL SUBUNIT 1"/>
    <property type="match status" value="1"/>
</dbReference>
<feature type="transmembrane region" description="Helical" evidence="1">
    <location>
        <begin position="12"/>
        <end position="32"/>
    </location>
</feature>
<organism evidence="2 3">
    <name type="scientific">Necator americanus</name>
    <name type="common">Human hookworm</name>
    <dbReference type="NCBI Taxonomy" id="51031"/>
    <lineage>
        <taxon>Eukaryota</taxon>
        <taxon>Metazoa</taxon>
        <taxon>Ecdysozoa</taxon>
        <taxon>Nematoda</taxon>
        <taxon>Chromadorea</taxon>
        <taxon>Rhabditida</taxon>
        <taxon>Rhabditina</taxon>
        <taxon>Rhabditomorpha</taxon>
        <taxon>Strongyloidea</taxon>
        <taxon>Ancylostomatidae</taxon>
        <taxon>Bunostominae</taxon>
        <taxon>Necator</taxon>
    </lineage>
</organism>
<proteinExistence type="predicted"/>
<dbReference type="KEGG" id="nai:NECAME_16550"/>
<dbReference type="GO" id="GO:0015179">
    <property type="term" value="F:L-amino acid transmembrane transporter activity"/>
    <property type="evidence" value="ECO:0007669"/>
    <property type="project" value="TreeGrafter"/>
</dbReference>
<evidence type="ECO:0008006" key="4">
    <source>
        <dbReference type="Google" id="ProtNLM"/>
    </source>
</evidence>
<keyword evidence="1" id="KW-1133">Transmembrane helix</keyword>
<keyword evidence="3" id="KW-1185">Reference proteome</keyword>
<gene>
    <name evidence="2" type="ORF">NECAME_16550</name>
</gene>
<dbReference type="OMA" id="PERPWIN"/>
<dbReference type="STRING" id="51031.W2TWD5"/>
<keyword evidence="1" id="KW-0472">Membrane</keyword>
<evidence type="ECO:0000313" key="3">
    <source>
        <dbReference type="Proteomes" id="UP000053676"/>
    </source>
</evidence>
<dbReference type="PROSITE" id="PS51257">
    <property type="entry name" value="PROKAR_LIPOPROTEIN"/>
    <property type="match status" value="1"/>
</dbReference>
<dbReference type="OrthoDB" id="10062876at2759"/>
<reference evidence="3" key="1">
    <citation type="journal article" date="2014" name="Nat. Genet.">
        <title>Genome of the human hookworm Necator americanus.</title>
        <authorList>
            <person name="Tang Y.T."/>
            <person name="Gao X."/>
            <person name="Rosa B.A."/>
            <person name="Abubucker S."/>
            <person name="Hallsworth-Pepin K."/>
            <person name="Martin J."/>
            <person name="Tyagi R."/>
            <person name="Heizer E."/>
            <person name="Zhang X."/>
            <person name="Bhonagiri-Palsikar V."/>
            <person name="Minx P."/>
            <person name="Warren W.C."/>
            <person name="Wang Q."/>
            <person name="Zhan B."/>
            <person name="Hotez P.J."/>
            <person name="Sternberg P.W."/>
            <person name="Dougall A."/>
            <person name="Gaze S.T."/>
            <person name="Mulvenna J."/>
            <person name="Sotillo J."/>
            <person name="Ranganathan S."/>
            <person name="Rabelo E.M."/>
            <person name="Wilson R.K."/>
            <person name="Felgner P.L."/>
            <person name="Bethony J."/>
            <person name="Hawdon J.M."/>
            <person name="Gasser R.B."/>
            <person name="Loukas A."/>
            <person name="Mitreva M."/>
        </authorList>
    </citation>
    <scope>NUCLEOTIDE SEQUENCE [LARGE SCALE GENOMIC DNA]</scope>
</reference>
<keyword evidence="1" id="KW-0812">Transmembrane</keyword>
<dbReference type="InterPro" id="IPR050598">
    <property type="entry name" value="AminoAcid_Transporter"/>
</dbReference>
<dbReference type="Proteomes" id="UP000053676">
    <property type="component" value="Unassembled WGS sequence"/>
</dbReference>
<name>W2TWD5_NECAM</name>
<protein>
    <recommendedName>
        <fullName evidence="4">Amino acid permease/ SLC12A domain-containing protein</fullName>
    </recommendedName>
</protein>
<dbReference type="PANTHER" id="PTHR11785">
    <property type="entry name" value="AMINO ACID TRANSPORTER"/>
    <property type="match status" value="1"/>
</dbReference>
<sequence>MPDAPRPIKVSLVWPAIFMCGCVALVVIPIMAAPKDTAIGLMIMLSAVPVYLIFIAWKNKPKFVENISASFTVLVQKLFMVVDDSKEE</sequence>
<evidence type="ECO:0000256" key="1">
    <source>
        <dbReference type="SAM" id="Phobius"/>
    </source>
</evidence>
<evidence type="ECO:0000313" key="2">
    <source>
        <dbReference type="EMBL" id="ETN85989.1"/>
    </source>
</evidence>
<accession>W2TWD5</accession>
<dbReference type="AlphaFoldDB" id="W2TWD5"/>